<sequence>MEQNLSTSQYEIFNPRFGDGVNVALKHEGQSLCVGLVSAKDDAAERVENIKEYARSKSNYKILEMDLEDSFYFVLSINGSMSRSDILAMSDMFDTKDEVEQLIEAVMQASQTATVVDTTEL</sequence>
<gene>
    <name evidence="1" type="ORF">FCL42_16500</name>
</gene>
<protein>
    <submittedName>
        <fullName evidence="1">Uncharacterized protein</fullName>
    </submittedName>
</protein>
<dbReference type="OrthoDB" id="7064160at2"/>
<proteinExistence type="predicted"/>
<evidence type="ECO:0000313" key="1">
    <source>
        <dbReference type="EMBL" id="TKB52017.1"/>
    </source>
</evidence>
<dbReference type="InterPro" id="IPR036913">
    <property type="entry name" value="YegP-like_sf"/>
</dbReference>
<dbReference type="SUPFAM" id="SSF160113">
    <property type="entry name" value="YegP-like"/>
    <property type="match status" value="1"/>
</dbReference>
<comment type="caution">
    <text evidence="1">The sequence shown here is derived from an EMBL/GenBank/DDBJ whole genome shotgun (WGS) entry which is preliminary data.</text>
</comment>
<dbReference type="Proteomes" id="UP000305675">
    <property type="component" value="Unassembled WGS sequence"/>
</dbReference>
<evidence type="ECO:0000313" key="2">
    <source>
        <dbReference type="Proteomes" id="UP000305675"/>
    </source>
</evidence>
<dbReference type="Gene3D" id="2.30.29.80">
    <property type="match status" value="1"/>
</dbReference>
<dbReference type="EMBL" id="SWCJ01000015">
    <property type="protein sequence ID" value="TKB52017.1"/>
    <property type="molecule type" value="Genomic_DNA"/>
</dbReference>
<name>A0A4U1BMR2_9GAMM</name>
<reference evidence="1 2" key="1">
    <citation type="submission" date="2019-04" db="EMBL/GenBank/DDBJ databases">
        <authorList>
            <person name="Hwang J.C."/>
        </authorList>
    </citation>
    <scope>NUCLEOTIDE SEQUENCE [LARGE SCALE GENOMIC DNA]</scope>
    <source>
        <strain evidence="1 2">IMCC35002</strain>
    </source>
</reference>
<organism evidence="1 2">
    <name type="scientific">Ferrimonas aestuarii</name>
    <dbReference type="NCBI Taxonomy" id="2569539"/>
    <lineage>
        <taxon>Bacteria</taxon>
        <taxon>Pseudomonadati</taxon>
        <taxon>Pseudomonadota</taxon>
        <taxon>Gammaproteobacteria</taxon>
        <taxon>Alteromonadales</taxon>
        <taxon>Ferrimonadaceae</taxon>
        <taxon>Ferrimonas</taxon>
    </lineage>
</organism>
<keyword evidence="2" id="KW-1185">Reference proteome</keyword>
<dbReference type="AlphaFoldDB" id="A0A4U1BMR2"/>
<dbReference type="RefSeq" id="WP_136864531.1">
    <property type="nucleotide sequence ID" value="NZ_SWCJ01000015.1"/>
</dbReference>
<accession>A0A4U1BMR2</accession>